<reference evidence="2 3" key="1">
    <citation type="submission" date="2019-03" db="EMBL/GenBank/DDBJ databases">
        <title>Genomic Encyclopedia of Type Strains, Phase IV (KMG-IV): sequencing the most valuable type-strain genomes for metagenomic binning, comparative biology and taxonomic classification.</title>
        <authorList>
            <person name="Goeker M."/>
        </authorList>
    </citation>
    <scope>NUCLEOTIDE SEQUENCE [LARGE SCALE GENOMIC DNA]</scope>
    <source>
        <strain evidence="2 3">DSM 26752</strain>
    </source>
</reference>
<feature type="transmembrane region" description="Helical" evidence="1">
    <location>
        <begin position="5"/>
        <end position="24"/>
    </location>
</feature>
<organism evidence="2 3">
    <name type="scientific">Keratinibaculum paraultunense</name>
    <dbReference type="NCBI Taxonomy" id="1278232"/>
    <lineage>
        <taxon>Bacteria</taxon>
        <taxon>Bacillati</taxon>
        <taxon>Bacillota</taxon>
        <taxon>Tissierellia</taxon>
        <taxon>Tissierellales</taxon>
        <taxon>Tepidimicrobiaceae</taxon>
        <taxon>Keratinibaculum</taxon>
    </lineage>
</organism>
<dbReference type="RefSeq" id="WP_158279968.1">
    <property type="nucleotide sequence ID" value="NZ_CP068564.1"/>
</dbReference>
<sequence length="52" mass="5872">MILGCLITIIVFIFVLIIFIFTGTAITFSLMARILIPLLLIWLGIKIIKSFC</sequence>
<proteinExistence type="predicted"/>
<evidence type="ECO:0000313" key="2">
    <source>
        <dbReference type="EMBL" id="TCS91746.1"/>
    </source>
</evidence>
<evidence type="ECO:0000313" key="3">
    <source>
        <dbReference type="Proteomes" id="UP000294567"/>
    </source>
</evidence>
<gene>
    <name evidence="2" type="ORF">EDD65_101251</name>
</gene>
<protein>
    <submittedName>
        <fullName evidence="2">Uncharacterized protein</fullName>
    </submittedName>
</protein>
<name>A0A4R3KZH8_9FIRM</name>
<keyword evidence="1" id="KW-0812">Transmembrane</keyword>
<feature type="transmembrane region" description="Helical" evidence="1">
    <location>
        <begin position="30"/>
        <end position="48"/>
    </location>
</feature>
<dbReference type="EMBL" id="SMAE01000001">
    <property type="protein sequence ID" value="TCS91746.1"/>
    <property type="molecule type" value="Genomic_DNA"/>
</dbReference>
<evidence type="ECO:0000256" key="1">
    <source>
        <dbReference type="SAM" id="Phobius"/>
    </source>
</evidence>
<accession>A0A4R3KZH8</accession>
<dbReference type="AlphaFoldDB" id="A0A4R3KZH8"/>
<keyword evidence="1" id="KW-1133">Transmembrane helix</keyword>
<comment type="caution">
    <text evidence="2">The sequence shown here is derived from an EMBL/GenBank/DDBJ whole genome shotgun (WGS) entry which is preliminary data.</text>
</comment>
<dbReference type="Proteomes" id="UP000294567">
    <property type="component" value="Unassembled WGS sequence"/>
</dbReference>
<keyword evidence="1" id="KW-0472">Membrane</keyword>
<keyword evidence="3" id="KW-1185">Reference proteome</keyword>